<keyword evidence="4 9" id="KW-1133">Transmembrane helix</keyword>
<dbReference type="InterPro" id="IPR018060">
    <property type="entry name" value="HTH_AraC"/>
</dbReference>
<evidence type="ECO:0000313" key="12">
    <source>
        <dbReference type="Proteomes" id="UP000676601"/>
    </source>
</evidence>
<keyword evidence="12" id="KW-1185">Reference proteome</keyword>
<evidence type="ECO:0000256" key="3">
    <source>
        <dbReference type="ARBA" id="ARBA00022692"/>
    </source>
</evidence>
<keyword evidence="6" id="KW-0238">DNA-binding</keyword>
<feature type="transmembrane region" description="Helical" evidence="9">
    <location>
        <begin position="292"/>
        <end position="311"/>
    </location>
</feature>
<gene>
    <name evidence="11" type="ORF">J21TS7_17440</name>
</gene>
<comment type="subcellular location">
    <subcellularLocation>
        <location evidence="1">Cell membrane</location>
        <topology evidence="1">Multi-pass membrane protein</topology>
    </subcellularLocation>
</comment>
<evidence type="ECO:0000256" key="5">
    <source>
        <dbReference type="ARBA" id="ARBA00023015"/>
    </source>
</evidence>
<dbReference type="PANTHER" id="PTHR43280:SF2">
    <property type="entry name" value="HTH-TYPE TRANSCRIPTIONAL REGULATOR EXSA"/>
    <property type="match status" value="1"/>
</dbReference>
<dbReference type="Gene3D" id="1.10.10.60">
    <property type="entry name" value="Homeodomain-like"/>
    <property type="match status" value="2"/>
</dbReference>
<dbReference type="Pfam" id="PF12833">
    <property type="entry name" value="HTH_18"/>
    <property type="match status" value="1"/>
</dbReference>
<dbReference type="EMBL" id="BORU01000001">
    <property type="protein sequence ID" value="GIO53426.1"/>
    <property type="molecule type" value="Genomic_DNA"/>
</dbReference>
<dbReference type="RefSeq" id="WP_212983321.1">
    <property type="nucleotide sequence ID" value="NZ_BORU01000001.1"/>
</dbReference>
<reference evidence="11 12" key="1">
    <citation type="submission" date="2021-03" db="EMBL/GenBank/DDBJ databases">
        <title>Antimicrobial resistance genes in bacteria isolated from Japanese honey, and their potential for conferring macrolide and lincosamide resistance in the American foulbrood pathogen Paenibacillus larvae.</title>
        <authorList>
            <person name="Okamoto M."/>
            <person name="Kumagai M."/>
            <person name="Kanamori H."/>
            <person name="Takamatsu D."/>
        </authorList>
    </citation>
    <scope>NUCLEOTIDE SEQUENCE [LARGE SCALE GENOMIC DNA]</scope>
    <source>
        <strain evidence="11 12">J21TS7</strain>
    </source>
</reference>
<keyword evidence="5" id="KW-0805">Transcription regulation</keyword>
<dbReference type="InterPro" id="IPR018062">
    <property type="entry name" value="HTH_AraC-typ_CS"/>
</dbReference>
<sequence>MFRKRKEVKFVFHKHLLLFLITILIPTLLLLSFQVYRIQHDARGQLENASHTYLDRSSRNLDILLDQMNQMVLQISLSPSVLDLLKHPFDQTAYDYAQTKEQLRSWTVINPLFHSLYLDILQNRKVLTTNEGIYDEADFYDKAFLQGLNTVSTSKSSSWIGLRSLPNEDGRGILTFARSVPPVQSTPLGVLVLNVQKDVFYNTWMNLQKEQAGPMILLDPEGRMISGPIQGLDAEKIADSLQAGTVKSDRRTIGDEDYLVSAYKLPASGFVIIQLSPFAAYDKQVAAAFKQAALILLVVTAAGVGVSYYFASMLYTPWKRLADRLKGFVFTGESRDPYTFVNYAIHDLLAVIRKNEPIVRYQLVHELLHDHRVESSDITIRFREAGIQFVYPNFVVLVMIDESLDHQGKIANQLLYLYSLAEDTFGLGIPSAGTILDRQKIGFIVNVEYEEMDEFQMARLEDVCRSIQQLARDRIDATVSFCISSVYPLDQLHEGFEQVKRMIAYKAFMETDIYFSKPMDENVHYQYPAVYQKLIMNAILSTDRDAAESYITEMFDRYLENSVYPYPKLLQTILVLMSHVISSLVQEGFDIGPLMNEIDLLQLQHCQNRDELRQLLVSQTDHVILYLETLRRRDDDYGAIVHQAISFIENHYAENISISDVASSLGISASYLSRLFKAEVGKRPQEYLTEYRLKISKTLLKDHRKTLQQIIEQIGYNDVHTYIRSFKKFEGTTPGEYRKRSMDHS</sequence>
<evidence type="ECO:0000256" key="9">
    <source>
        <dbReference type="SAM" id="Phobius"/>
    </source>
</evidence>
<proteinExistence type="predicted"/>
<dbReference type="SMART" id="SM00342">
    <property type="entry name" value="HTH_ARAC"/>
    <property type="match status" value="1"/>
</dbReference>
<dbReference type="Pfam" id="PF02743">
    <property type="entry name" value="dCache_1"/>
    <property type="match status" value="1"/>
</dbReference>
<feature type="domain" description="HTH araC/xylS-type" evidence="10">
    <location>
        <begin position="642"/>
        <end position="740"/>
    </location>
</feature>
<evidence type="ECO:0000256" key="7">
    <source>
        <dbReference type="ARBA" id="ARBA00023136"/>
    </source>
</evidence>
<dbReference type="PROSITE" id="PS01124">
    <property type="entry name" value="HTH_ARAC_FAMILY_2"/>
    <property type="match status" value="1"/>
</dbReference>
<evidence type="ECO:0000256" key="6">
    <source>
        <dbReference type="ARBA" id="ARBA00023125"/>
    </source>
</evidence>
<evidence type="ECO:0000256" key="2">
    <source>
        <dbReference type="ARBA" id="ARBA00022475"/>
    </source>
</evidence>
<comment type="caution">
    <text evidence="11">The sequence shown here is derived from an EMBL/GenBank/DDBJ whole genome shotgun (WGS) entry which is preliminary data.</text>
</comment>
<dbReference type="PANTHER" id="PTHR43280">
    <property type="entry name" value="ARAC-FAMILY TRANSCRIPTIONAL REGULATOR"/>
    <property type="match status" value="1"/>
</dbReference>
<dbReference type="InterPro" id="IPR033479">
    <property type="entry name" value="dCache_1"/>
</dbReference>
<keyword evidence="2" id="KW-1003">Cell membrane</keyword>
<dbReference type="PROSITE" id="PS00041">
    <property type="entry name" value="HTH_ARAC_FAMILY_1"/>
    <property type="match status" value="1"/>
</dbReference>
<evidence type="ECO:0000256" key="4">
    <source>
        <dbReference type="ARBA" id="ARBA00022989"/>
    </source>
</evidence>
<evidence type="ECO:0000313" key="11">
    <source>
        <dbReference type="EMBL" id="GIO53426.1"/>
    </source>
</evidence>
<dbReference type="InterPro" id="IPR009057">
    <property type="entry name" value="Homeodomain-like_sf"/>
</dbReference>
<accession>A0ABQ4LA17</accession>
<keyword evidence="3 9" id="KW-0812">Transmembrane</keyword>
<dbReference type="Proteomes" id="UP000676601">
    <property type="component" value="Unassembled WGS sequence"/>
</dbReference>
<dbReference type="SUPFAM" id="SSF46689">
    <property type="entry name" value="Homeodomain-like"/>
    <property type="match status" value="2"/>
</dbReference>
<evidence type="ECO:0000256" key="8">
    <source>
        <dbReference type="ARBA" id="ARBA00023163"/>
    </source>
</evidence>
<name>A0ABQ4LA17_9BACL</name>
<evidence type="ECO:0000256" key="1">
    <source>
        <dbReference type="ARBA" id="ARBA00004651"/>
    </source>
</evidence>
<protein>
    <recommendedName>
        <fullName evidence="10">HTH araC/xylS-type domain-containing protein</fullName>
    </recommendedName>
</protein>
<keyword evidence="8" id="KW-0804">Transcription</keyword>
<keyword evidence="7 9" id="KW-0472">Membrane</keyword>
<organism evidence="11 12">
    <name type="scientific">Paenibacillus cineris</name>
    <dbReference type="NCBI Taxonomy" id="237530"/>
    <lineage>
        <taxon>Bacteria</taxon>
        <taxon>Bacillati</taxon>
        <taxon>Bacillota</taxon>
        <taxon>Bacilli</taxon>
        <taxon>Bacillales</taxon>
        <taxon>Paenibacillaceae</taxon>
        <taxon>Paenibacillus</taxon>
    </lineage>
</organism>
<evidence type="ECO:0000259" key="10">
    <source>
        <dbReference type="PROSITE" id="PS01124"/>
    </source>
</evidence>